<name>A0A183IZV6_9BILA</name>
<dbReference type="WBParaSite" id="SBAD_0000948301-mRNA-1">
    <property type="protein sequence ID" value="SBAD_0000948301-mRNA-1"/>
    <property type="gene ID" value="SBAD_0000948301"/>
</dbReference>
<evidence type="ECO:0000313" key="1">
    <source>
        <dbReference type="EMBL" id="VDP21592.1"/>
    </source>
</evidence>
<evidence type="ECO:0000313" key="3">
    <source>
        <dbReference type="WBParaSite" id="SBAD_0000948301-mRNA-1"/>
    </source>
</evidence>
<reference evidence="3" key="1">
    <citation type="submission" date="2016-06" db="UniProtKB">
        <authorList>
            <consortium name="WormBaseParasite"/>
        </authorList>
    </citation>
    <scope>IDENTIFICATION</scope>
</reference>
<reference evidence="1 2" key="2">
    <citation type="submission" date="2018-11" db="EMBL/GenBank/DDBJ databases">
        <authorList>
            <consortium name="Pathogen Informatics"/>
        </authorList>
    </citation>
    <scope>NUCLEOTIDE SEQUENCE [LARGE SCALE GENOMIC DNA]</scope>
</reference>
<protein>
    <submittedName>
        <fullName evidence="3">NADH-quinone oxidoreductase subunit F</fullName>
    </submittedName>
</protein>
<organism evidence="3">
    <name type="scientific">Soboliphyme baturini</name>
    <dbReference type="NCBI Taxonomy" id="241478"/>
    <lineage>
        <taxon>Eukaryota</taxon>
        <taxon>Metazoa</taxon>
        <taxon>Ecdysozoa</taxon>
        <taxon>Nematoda</taxon>
        <taxon>Enoplea</taxon>
        <taxon>Dorylaimia</taxon>
        <taxon>Dioctophymatida</taxon>
        <taxon>Dioctophymatoidea</taxon>
        <taxon>Soboliphymatidae</taxon>
        <taxon>Soboliphyme</taxon>
    </lineage>
</organism>
<sequence length="66" mass="7430">MGSRKGISVLSPTLHRSRYGETLKTDVEREGIMKFIMGKGTTNEVKKKMAVMGNRQVKNEAMEDMP</sequence>
<evidence type="ECO:0000313" key="2">
    <source>
        <dbReference type="Proteomes" id="UP000270296"/>
    </source>
</evidence>
<dbReference type="EMBL" id="UZAM01012390">
    <property type="protein sequence ID" value="VDP21592.1"/>
    <property type="molecule type" value="Genomic_DNA"/>
</dbReference>
<accession>A0A183IZV6</accession>
<gene>
    <name evidence="1" type="ORF">SBAD_LOCUS9154</name>
</gene>
<keyword evidence="2" id="KW-1185">Reference proteome</keyword>
<dbReference type="AlphaFoldDB" id="A0A183IZV6"/>
<dbReference type="Proteomes" id="UP000270296">
    <property type="component" value="Unassembled WGS sequence"/>
</dbReference>
<proteinExistence type="predicted"/>